<dbReference type="SUPFAM" id="SSF56281">
    <property type="entry name" value="Metallo-hydrolase/oxidoreductase"/>
    <property type="match status" value="1"/>
</dbReference>
<evidence type="ECO:0000313" key="6">
    <source>
        <dbReference type="EMBL" id="KAH6651528.1"/>
    </source>
</evidence>
<comment type="caution">
    <text evidence="6">The sequence shown here is derived from an EMBL/GenBank/DDBJ whole genome shotgun (WGS) entry which is preliminary data.</text>
</comment>
<organism evidence="6 7">
    <name type="scientific">Truncatella angustata</name>
    <dbReference type="NCBI Taxonomy" id="152316"/>
    <lineage>
        <taxon>Eukaryota</taxon>
        <taxon>Fungi</taxon>
        <taxon>Dikarya</taxon>
        <taxon>Ascomycota</taxon>
        <taxon>Pezizomycotina</taxon>
        <taxon>Sordariomycetes</taxon>
        <taxon>Xylariomycetidae</taxon>
        <taxon>Amphisphaeriales</taxon>
        <taxon>Sporocadaceae</taxon>
        <taxon>Truncatella</taxon>
    </lineage>
</organism>
<dbReference type="EMBL" id="JAGPXC010000006">
    <property type="protein sequence ID" value="KAH6651528.1"/>
    <property type="molecule type" value="Genomic_DNA"/>
</dbReference>
<dbReference type="Pfam" id="PF00753">
    <property type="entry name" value="Lactamase_B"/>
    <property type="match status" value="1"/>
</dbReference>
<dbReference type="SMART" id="SM00849">
    <property type="entry name" value="Lactamase_B"/>
    <property type="match status" value="1"/>
</dbReference>
<evidence type="ECO:0000313" key="7">
    <source>
        <dbReference type="Proteomes" id="UP000758603"/>
    </source>
</evidence>
<dbReference type="InterPro" id="IPR036866">
    <property type="entry name" value="RibonucZ/Hydroxyglut_hydro"/>
</dbReference>
<protein>
    <submittedName>
        <fullName evidence="6">Beta-lactamase-like protein</fullName>
    </submittedName>
</protein>
<proteinExistence type="inferred from homology"/>
<sequence length="364" mass="40206">MTAATKTTDSHNIPSGAVARLSVIDTGAYLSSIPSALFLGPPVQGFENIPDRSPAWSFLVESPTGKKAVFDLSLSKDLRHVTPSFIQQAVQCNASAEAPKDVAQVLSENGVALESVQSIVWSHWHMDHVGDPSTFPNSTEVVVGPRGKEDIYPMYPEREDAELHENILKGKTVREITFDGGLKFYGLDALDFFGDGSFYLVDMPGHTLGHIGGLVRTTSNPDTFAVLGGDAYHSAGELRPTTYKPLPEDIPNHDSLFSAGSKYSSCPCLFFKHLQEKRDRTIEQPFFEVVQGHDVVAANDTLRKSQFPDAQDHLIYLSAHDDALRGVFDFYPKSANNWKELGWKAKIDWDFLRHLVKGLDGEEQ</sequence>
<dbReference type="PANTHER" id="PTHR42978">
    <property type="entry name" value="QUORUM-QUENCHING LACTONASE YTNP-RELATED-RELATED"/>
    <property type="match status" value="1"/>
</dbReference>
<dbReference type="GeneID" id="70136496"/>
<evidence type="ECO:0000256" key="4">
    <source>
        <dbReference type="ARBA" id="ARBA00022833"/>
    </source>
</evidence>
<accession>A0A9P8ZW22</accession>
<reference evidence="6" key="1">
    <citation type="journal article" date="2021" name="Nat. Commun.">
        <title>Genetic determinants of endophytism in the Arabidopsis root mycobiome.</title>
        <authorList>
            <person name="Mesny F."/>
            <person name="Miyauchi S."/>
            <person name="Thiergart T."/>
            <person name="Pickel B."/>
            <person name="Atanasova L."/>
            <person name="Karlsson M."/>
            <person name="Huettel B."/>
            <person name="Barry K.W."/>
            <person name="Haridas S."/>
            <person name="Chen C."/>
            <person name="Bauer D."/>
            <person name="Andreopoulos W."/>
            <person name="Pangilinan J."/>
            <person name="LaButti K."/>
            <person name="Riley R."/>
            <person name="Lipzen A."/>
            <person name="Clum A."/>
            <person name="Drula E."/>
            <person name="Henrissat B."/>
            <person name="Kohler A."/>
            <person name="Grigoriev I.V."/>
            <person name="Martin F.M."/>
            <person name="Hacquard S."/>
        </authorList>
    </citation>
    <scope>NUCLEOTIDE SEQUENCE</scope>
    <source>
        <strain evidence="6">MPI-SDFR-AT-0073</strain>
    </source>
</reference>
<comment type="similarity">
    <text evidence="1">Belongs to the metallo-beta-lactamase superfamily.</text>
</comment>
<dbReference type="Proteomes" id="UP000758603">
    <property type="component" value="Unassembled WGS sequence"/>
</dbReference>
<dbReference type="AlphaFoldDB" id="A0A9P8ZW22"/>
<dbReference type="InterPro" id="IPR051013">
    <property type="entry name" value="MBL_superfamily_lactonases"/>
</dbReference>
<evidence type="ECO:0000259" key="5">
    <source>
        <dbReference type="SMART" id="SM00849"/>
    </source>
</evidence>
<evidence type="ECO:0000256" key="1">
    <source>
        <dbReference type="ARBA" id="ARBA00007749"/>
    </source>
</evidence>
<dbReference type="GO" id="GO:0046872">
    <property type="term" value="F:metal ion binding"/>
    <property type="evidence" value="ECO:0007669"/>
    <property type="project" value="UniProtKB-KW"/>
</dbReference>
<name>A0A9P8ZW22_9PEZI</name>
<keyword evidence="3" id="KW-0378">Hydrolase</keyword>
<feature type="domain" description="Metallo-beta-lactamase" evidence="5">
    <location>
        <begin position="54"/>
        <end position="273"/>
    </location>
</feature>
<evidence type="ECO:0000256" key="2">
    <source>
        <dbReference type="ARBA" id="ARBA00022723"/>
    </source>
</evidence>
<dbReference type="Gene3D" id="3.60.15.10">
    <property type="entry name" value="Ribonuclease Z/Hydroxyacylglutathione hydrolase-like"/>
    <property type="match status" value="1"/>
</dbReference>
<dbReference type="CDD" id="cd07730">
    <property type="entry name" value="metallo-hydrolase-like_MBL-fold"/>
    <property type="match status" value="1"/>
</dbReference>
<gene>
    <name evidence="6" type="ORF">BKA67DRAFT_660331</name>
</gene>
<keyword evidence="7" id="KW-1185">Reference proteome</keyword>
<dbReference type="InterPro" id="IPR001279">
    <property type="entry name" value="Metallo-B-lactamas"/>
</dbReference>
<dbReference type="RefSeq" id="XP_045955806.1">
    <property type="nucleotide sequence ID" value="XM_046107605.1"/>
</dbReference>
<dbReference type="PANTHER" id="PTHR42978:SF5">
    <property type="entry name" value="METALLO-BETA-LACTAMASE DOMAIN-CONTAINING PROTEIN"/>
    <property type="match status" value="1"/>
</dbReference>
<evidence type="ECO:0000256" key="3">
    <source>
        <dbReference type="ARBA" id="ARBA00022801"/>
    </source>
</evidence>
<keyword evidence="2" id="KW-0479">Metal-binding</keyword>
<dbReference type="OrthoDB" id="10250730at2759"/>
<keyword evidence="4" id="KW-0862">Zinc</keyword>
<dbReference type="GO" id="GO:0016787">
    <property type="term" value="F:hydrolase activity"/>
    <property type="evidence" value="ECO:0007669"/>
    <property type="project" value="UniProtKB-KW"/>
</dbReference>